<feature type="compositionally biased region" description="Basic residues" evidence="2">
    <location>
        <begin position="56"/>
        <end position="66"/>
    </location>
</feature>
<dbReference type="CDD" id="cd22997">
    <property type="entry name" value="GT_LH"/>
    <property type="match status" value="1"/>
</dbReference>
<feature type="repeat" description="TPR" evidence="1">
    <location>
        <begin position="938"/>
        <end position="971"/>
    </location>
</feature>
<dbReference type="Gene3D" id="1.25.40.10">
    <property type="entry name" value="Tetratricopeptide repeat domain"/>
    <property type="match status" value="1"/>
</dbReference>
<dbReference type="InterPro" id="IPR019734">
    <property type="entry name" value="TPR_rpt"/>
</dbReference>
<evidence type="ECO:0000256" key="2">
    <source>
        <dbReference type="SAM" id="MobiDB-lite"/>
    </source>
</evidence>
<evidence type="ECO:0000313" key="5">
    <source>
        <dbReference type="Proteomes" id="UP001363151"/>
    </source>
</evidence>
<dbReference type="SUPFAM" id="SSF48452">
    <property type="entry name" value="TPR-like"/>
    <property type="match status" value="1"/>
</dbReference>
<dbReference type="InterPro" id="IPR057589">
    <property type="entry name" value="GT_PLOD"/>
</dbReference>
<dbReference type="PROSITE" id="PS50005">
    <property type="entry name" value="TPR"/>
    <property type="match status" value="2"/>
</dbReference>
<dbReference type="PANTHER" id="PTHR23077">
    <property type="entry name" value="AAA-FAMILY ATPASE"/>
    <property type="match status" value="1"/>
</dbReference>
<dbReference type="InterPro" id="IPR011990">
    <property type="entry name" value="TPR-like_helical_dom_sf"/>
</dbReference>
<dbReference type="Gene3D" id="3.40.50.300">
    <property type="entry name" value="P-loop containing nucleotide triphosphate hydrolases"/>
    <property type="match status" value="2"/>
</dbReference>
<evidence type="ECO:0000259" key="3">
    <source>
        <dbReference type="SMART" id="SM00382"/>
    </source>
</evidence>
<dbReference type="PROSITE" id="PS50293">
    <property type="entry name" value="TPR_REGION"/>
    <property type="match status" value="1"/>
</dbReference>
<name>A0ABR1FW41_AURAN</name>
<comment type="caution">
    <text evidence="4">The sequence shown here is derived from an EMBL/GenBank/DDBJ whole genome shotgun (WGS) entry which is preliminary data.</text>
</comment>
<dbReference type="InterPro" id="IPR050168">
    <property type="entry name" value="AAA_ATPase_domain"/>
</dbReference>
<keyword evidence="5" id="KW-1185">Reference proteome</keyword>
<organism evidence="4 5">
    <name type="scientific">Aureococcus anophagefferens</name>
    <name type="common">Harmful bloom alga</name>
    <dbReference type="NCBI Taxonomy" id="44056"/>
    <lineage>
        <taxon>Eukaryota</taxon>
        <taxon>Sar</taxon>
        <taxon>Stramenopiles</taxon>
        <taxon>Ochrophyta</taxon>
        <taxon>Pelagophyceae</taxon>
        <taxon>Pelagomonadales</taxon>
        <taxon>Pelagomonadaceae</taxon>
        <taxon>Aureococcus</taxon>
    </lineage>
</organism>
<evidence type="ECO:0000256" key="1">
    <source>
        <dbReference type="PROSITE-ProRule" id="PRU00339"/>
    </source>
</evidence>
<feature type="domain" description="AAA+ ATPase" evidence="3">
    <location>
        <begin position="607"/>
        <end position="756"/>
    </location>
</feature>
<dbReference type="Pfam" id="PF13432">
    <property type="entry name" value="TPR_16"/>
    <property type="match status" value="1"/>
</dbReference>
<dbReference type="InterPro" id="IPR003959">
    <property type="entry name" value="ATPase_AAA_core"/>
</dbReference>
<feature type="domain" description="AAA+ ATPase" evidence="3">
    <location>
        <begin position="321"/>
        <end position="491"/>
    </location>
</feature>
<dbReference type="Pfam" id="PF00004">
    <property type="entry name" value="AAA"/>
    <property type="match status" value="1"/>
</dbReference>
<accession>A0ABR1FW41</accession>
<feature type="region of interest" description="Disordered" evidence="2">
    <location>
        <begin position="1"/>
        <end position="80"/>
    </location>
</feature>
<sequence>MDAATAAQPDSSSSDDETAATAPPTPPATADASGAATAESAAAADGAAPPLPPTSGKKKKKKKKKPAAAAPADDEEEAADDGALVVDVSVARVAKRANATLELGVDAAVARGLHFEGFVEVLGAATLDGAPIDALTGLVAAIRVVGLGGGARLVLCAGSPPAPAAAALDVAYRRGAEWPSWQCVIVEAPWDRVPRSRAVRGHLRGAVVRAGQLAPNWTATGDPLTVAACFGFGRERHWDRERGWGVVGEFTRVVVRRAPAVDGQFDALTGGCDLDDARARLRVFEPLVGLGPLTAMQAYFARGWPGDVRTEAVDFAVRARPLKTFLVLGEPCVGKSTLAACCALEAAEGNPHAVFWLHCGAHLAAHGSDAVRALDLELEVAFAAAECRPVVVVLDDLDAWCPRDNANAGDVGEGLRRTLAKFIYLIHDPDPLQPILLNEGPEDYESANACMREPYFKALALIATAKSEKAIHDRLFTTGTWDYRFDMEAHDVWNERARRRYLRWALDREPTLDGDADALAGDASVGLGGAELSSAVAAAKWRKVPLEVTVAELRSKSKVTNALSMSVDRKVRFGDVAGLKAAKKAITRCVVWPRTHAAAMRRFKIEAPSGVLLHGPPGVGKTMLVRAAATEADATLFELTPANVVSAKMGESERVVASVFKAAMRHAPALIFIDEFDTLFPRRDTAEGKVGASLVTGLCVNFDDLGRWKKERRESDEHADRLGVVVLAACNRPKAVDRALLQYGRFDYEIAVALPDLDDRRELVENLAGDVADATDLDFVAGDTAGFSGADLAQFVAAAVEHAALRSGAEGGRLTRADFAEARREAATLAEDLAAARARARAAGRGRAPARVPPPGMAGLLVGLALAAAASAASADEGPPDAAYRARGLAAYAKQDRVRLTHQRDKGSNMGDDAAEVARMREALAWFRRAVDADPTNAENHAYVGNAHFRLDEFGEAKAAYEAAVSLDPAAARYRSNLGSLFAQRGRYAEALAYFQAAKALDPSDGTLAKNYDSAEMFLRFEQMVEELEGRGDGAHWDVAGFVDGRNYSEKVEVTFKFVMEQRADLHERALALLRPAVAARPDFAALSHVLGNTLVAHHQALHPVKVRRGDPAPLLDEARTVVEASLARATALGAGARAAGVCEATGALRVVSVSSSRRLELDRLAASARRVGATLEVLGLGEPWRGLGSKVDLLRAYLADPDRNIRDGDLLLFLDAYDVLLLPPARDLPAKFAALEVDAPGAVVFNSELACAPDAALRLAYPRLAPGEPFHFLNSGVYLGRVRDVRAMLDAVAGDVAAHHVAFGADPFRFDDQRWFHRFHLAHPGRVHLDTTAAFFQTLHDTTVDDYALVDDGGAAALRSRVSGAAPAAMHGNGNGIDTFHALSKMLGDAGWPEAAPGGVASTSSPIPQHRAAA</sequence>
<dbReference type="Proteomes" id="UP001363151">
    <property type="component" value="Unassembled WGS sequence"/>
</dbReference>
<evidence type="ECO:0000313" key="4">
    <source>
        <dbReference type="EMBL" id="KAK7239803.1"/>
    </source>
</evidence>
<dbReference type="PANTHER" id="PTHR23077:SF117">
    <property type="entry name" value="AAA+ ATPASE DOMAIN-CONTAINING PROTEIN"/>
    <property type="match status" value="1"/>
</dbReference>
<dbReference type="Pfam" id="PF25342">
    <property type="entry name" value="GT_PLOD"/>
    <property type="match status" value="1"/>
</dbReference>
<proteinExistence type="predicted"/>
<reference evidence="4 5" key="1">
    <citation type="submission" date="2024-03" db="EMBL/GenBank/DDBJ databases">
        <title>Aureococcus anophagefferens CCMP1851 and Kratosvirus quantuckense: Draft genome of a second virus-susceptible host strain in the model system.</title>
        <authorList>
            <person name="Chase E."/>
            <person name="Truchon A.R."/>
            <person name="Schepens W."/>
            <person name="Wilhelm S.W."/>
        </authorList>
    </citation>
    <scope>NUCLEOTIDE SEQUENCE [LARGE SCALE GENOMIC DNA]</scope>
    <source>
        <strain evidence="4 5">CCMP1851</strain>
    </source>
</reference>
<dbReference type="Gene3D" id="1.10.8.60">
    <property type="match status" value="1"/>
</dbReference>
<dbReference type="InterPro" id="IPR003593">
    <property type="entry name" value="AAA+_ATPase"/>
</dbReference>
<dbReference type="SMART" id="SM00028">
    <property type="entry name" value="TPR"/>
    <property type="match status" value="2"/>
</dbReference>
<dbReference type="InterPro" id="IPR027417">
    <property type="entry name" value="P-loop_NTPase"/>
</dbReference>
<feature type="compositionally biased region" description="Low complexity" evidence="2">
    <location>
        <begin position="28"/>
        <end position="48"/>
    </location>
</feature>
<dbReference type="SMART" id="SM00382">
    <property type="entry name" value="AAA"/>
    <property type="match status" value="2"/>
</dbReference>
<dbReference type="EMBL" id="JBBJCI010000222">
    <property type="protein sequence ID" value="KAK7239803.1"/>
    <property type="molecule type" value="Genomic_DNA"/>
</dbReference>
<dbReference type="SUPFAM" id="SSF52540">
    <property type="entry name" value="P-loop containing nucleoside triphosphate hydrolases"/>
    <property type="match status" value="2"/>
</dbReference>
<keyword evidence="1" id="KW-0802">TPR repeat</keyword>
<protein>
    <recommendedName>
        <fullName evidence="3">AAA+ ATPase domain-containing protein</fullName>
    </recommendedName>
</protein>
<gene>
    <name evidence="4" type="ORF">SO694_0002922</name>
</gene>
<feature type="repeat" description="TPR" evidence="1">
    <location>
        <begin position="972"/>
        <end position="1005"/>
    </location>
</feature>